<reference evidence="2 3" key="1">
    <citation type="submission" date="2018-04" db="EMBL/GenBank/DDBJ databases">
        <authorList>
            <person name="Vogel A."/>
        </authorList>
    </citation>
    <scope>NUCLEOTIDE SEQUENCE [LARGE SCALE GENOMIC DNA]</scope>
</reference>
<dbReference type="OrthoDB" id="731074at2759"/>
<keyword evidence="3" id="KW-1185">Reference proteome</keyword>
<dbReference type="InterPro" id="IPR008586">
    <property type="entry name" value="DUF868_pln"/>
</dbReference>
<gene>
    <name evidence="2" type="ORF">CCAM_LOCUS35684</name>
</gene>
<dbReference type="Pfam" id="PF05910">
    <property type="entry name" value="DUF868"/>
    <property type="match status" value="1"/>
</dbReference>
<dbReference type="AlphaFoldDB" id="A0A484N0Y1"/>
<dbReference type="PANTHER" id="PTHR31972">
    <property type="entry name" value="EXPRESSED PROTEIN"/>
    <property type="match status" value="1"/>
</dbReference>
<dbReference type="EMBL" id="OOIL02005052">
    <property type="protein sequence ID" value="VFQ93908.1"/>
    <property type="molecule type" value="Genomic_DNA"/>
</dbReference>
<evidence type="ECO:0000313" key="2">
    <source>
        <dbReference type="EMBL" id="VFQ93908.1"/>
    </source>
</evidence>
<protein>
    <recommendedName>
        <fullName evidence="4">DUF868 domain-containing protein</fullName>
    </recommendedName>
</protein>
<proteinExistence type="predicted"/>
<dbReference type="PANTHER" id="PTHR31972:SF2">
    <property type="entry name" value="DUF868 FAMILY PROTEIN (DUF868)"/>
    <property type="match status" value="1"/>
</dbReference>
<accession>A0A484N0Y1</accession>
<sequence>MGENNVMRISSSPSAKLIDDAISSKNPQSSVTCVYQTHIGGHWRSVTVVWNKNVMNHSVTLTVDSMEEAEEGGHDHHPTCKIDLKPWNFWAKKGYKTFEVDGNHLEAYWDLRSPKFSGSGSPEPCSDYYVALVAEEEVVLLLGDHKKKAYKRSKARPALVDAVLFYKKEHVFGKKSFSTRARLDHKMNKECEIVVELSSTTAGGSSFSSSSSNYNNNGFNKDPEMWISIEGIVLVHVKSLQWKFRGNQTVVVNKLPVQVYWDVHDWLFCSSSSSSSLPGGGGGWEHGLFIFKPEGTAGETTTSDAEESGSAGGDSSECGSTESSLIKQKIYFDFPKIPFISIPSPLFDLVHPFSSVSAIGCPPPQIRPNLLAALPLLPTAVTYSDPIGASLLAVTYAYSFNQRLYSATTADFFVNADLGSESKFSDLMEMDKKEEELKMDWALDRELKKKKRRSDRPFTSDHYHRLVASPLL</sequence>
<name>A0A484N0Y1_9ASTE</name>
<organism evidence="2 3">
    <name type="scientific">Cuscuta campestris</name>
    <dbReference type="NCBI Taxonomy" id="132261"/>
    <lineage>
        <taxon>Eukaryota</taxon>
        <taxon>Viridiplantae</taxon>
        <taxon>Streptophyta</taxon>
        <taxon>Embryophyta</taxon>
        <taxon>Tracheophyta</taxon>
        <taxon>Spermatophyta</taxon>
        <taxon>Magnoliopsida</taxon>
        <taxon>eudicotyledons</taxon>
        <taxon>Gunneridae</taxon>
        <taxon>Pentapetalae</taxon>
        <taxon>asterids</taxon>
        <taxon>lamiids</taxon>
        <taxon>Solanales</taxon>
        <taxon>Convolvulaceae</taxon>
        <taxon>Cuscuteae</taxon>
        <taxon>Cuscuta</taxon>
        <taxon>Cuscuta subgen. Grammica</taxon>
        <taxon>Cuscuta sect. Cleistogrammica</taxon>
    </lineage>
</organism>
<evidence type="ECO:0000256" key="1">
    <source>
        <dbReference type="SAM" id="MobiDB-lite"/>
    </source>
</evidence>
<dbReference type="Proteomes" id="UP000595140">
    <property type="component" value="Unassembled WGS sequence"/>
</dbReference>
<evidence type="ECO:0000313" key="3">
    <source>
        <dbReference type="Proteomes" id="UP000595140"/>
    </source>
</evidence>
<feature type="region of interest" description="Disordered" evidence="1">
    <location>
        <begin position="297"/>
        <end position="320"/>
    </location>
</feature>
<evidence type="ECO:0008006" key="4">
    <source>
        <dbReference type="Google" id="ProtNLM"/>
    </source>
</evidence>